<comment type="caution">
    <text evidence="1">The sequence shown here is derived from an EMBL/GenBank/DDBJ whole genome shotgun (WGS) entry which is preliminary data.</text>
</comment>
<sequence length="422" mass="47186">MGLIDLVRKAQREESMKAPGVGLSGLKPIWLVLEDSPPSEKLIANGAVTWKELPAVSDLLKLREEHEERLRWELSVKAGGGDCSLSFLDGLLRSYFEQLLDINSTCSPNCTSDEKATCNVSFIKLLRRVSPHIGQKLLSHILRACLSCQDLDGVRAILESQVVSGALHHELVISLIERDEVALLCTWCKNVCDPRFSDLLLVLKYFLKASLPAGKSLAQVHKQWRQGALSAIQRVSEIQKSEGNKGDLSALAKHKNVKEEAIQKALLLSVAVDHFQPYELCLHYLLLSGQDEAVLAAILQQLDNEEILKLLCYLNKWLDKYSSRSSLCTFQSKRKDLFVPSLNDVIQWISILLDTHMMSLILCSDFHDEIRGIQLLVKGFVDFGHMIAPLAGIMEHLRSSSILPSQASQGREDDPVIEYVEI</sequence>
<protein>
    <submittedName>
        <fullName evidence="1">Uncharacterized protein</fullName>
    </submittedName>
</protein>
<accession>A0A8T2SPM4</accession>
<evidence type="ECO:0000313" key="1">
    <source>
        <dbReference type="EMBL" id="KAH7352783.1"/>
    </source>
</evidence>
<dbReference type="PANTHER" id="PTHR37181:SF1">
    <property type="entry name" value="F6A14.6 PROTEIN"/>
    <property type="match status" value="1"/>
</dbReference>
<dbReference type="OrthoDB" id="783877at2759"/>
<proteinExistence type="predicted"/>
<dbReference type="Proteomes" id="UP000825935">
    <property type="component" value="Chromosome 19"/>
</dbReference>
<dbReference type="PANTHER" id="PTHR37181">
    <property type="entry name" value="F6A14.6 PROTEIN"/>
    <property type="match status" value="1"/>
</dbReference>
<dbReference type="EMBL" id="CM035424">
    <property type="protein sequence ID" value="KAH7352783.1"/>
    <property type="molecule type" value="Genomic_DNA"/>
</dbReference>
<name>A0A8T2SPM4_CERRI</name>
<evidence type="ECO:0000313" key="2">
    <source>
        <dbReference type="Proteomes" id="UP000825935"/>
    </source>
</evidence>
<gene>
    <name evidence="1" type="ORF">KP509_19G063800</name>
</gene>
<keyword evidence="2" id="KW-1185">Reference proteome</keyword>
<dbReference type="AlphaFoldDB" id="A0A8T2SPM4"/>
<dbReference type="EMBL" id="CM035424">
    <property type="protein sequence ID" value="KAH7352782.1"/>
    <property type="molecule type" value="Genomic_DNA"/>
</dbReference>
<reference evidence="1" key="1">
    <citation type="submission" date="2021-08" db="EMBL/GenBank/DDBJ databases">
        <title>WGS assembly of Ceratopteris richardii.</title>
        <authorList>
            <person name="Marchant D.B."/>
            <person name="Chen G."/>
            <person name="Jenkins J."/>
            <person name="Shu S."/>
            <person name="Leebens-Mack J."/>
            <person name="Grimwood J."/>
            <person name="Schmutz J."/>
            <person name="Soltis P."/>
            <person name="Soltis D."/>
            <person name="Chen Z.-H."/>
        </authorList>
    </citation>
    <scope>NUCLEOTIDE SEQUENCE</scope>
    <source>
        <strain evidence="1">Whitten #5841</strain>
        <tissue evidence="1">Leaf</tissue>
    </source>
</reference>
<organism evidence="1 2">
    <name type="scientific">Ceratopteris richardii</name>
    <name type="common">Triangle waterfern</name>
    <dbReference type="NCBI Taxonomy" id="49495"/>
    <lineage>
        <taxon>Eukaryota</taxon>
        <taxon>Viridiplantae</taxon>
        <taxon>Streptophyta</taxon>
        <taxon>Embryophyta</taxon>
        <taxon>Tracheophyta</taxon>
        <taxon>Polypodiopsida</taxon>
        <taxon>Polypodiidae</taxon>
        <taxon>Polypodiales</taxon>
        <taxon>Pteridineae</taxon>
        <taxon>Pteridaceae</taxon>
        <taxon>Parkerioideae</taxon>
        <taxon>Ceratopteris</taxon>
    </lineage>
</organism>